<sequence length="46" mass="5033">MLGSLSVSCRDNVQLLEKAQTALAVHSQSDGRQHVEVRAVSVIRRS</sequence>
<dbReference type="Proteomes" id="UP000012960">
    <property type="component" value="Unplaced"/>
</dbReference>
<dbReference type="EMBL" id="HG996467">
    <property type="protein sequence ID" value="CAG1860972.1"/>
    <property type="molecule type" value="Genomic_DNA"/>
</dbReference>
<gene>
    <name evidence="1" type="ORF">GSMUA_58660.1</name>
</gene>
<reference evidence="2" key="2">
    <citation type="submission" date="2021-05" db="UniProtKB">
        <authorList>
            <consortium name="EnsemblPlants"/>
        </authorList>
    </citation>
    <scope>IDENTIFICATION</scope>
    <source>
        <strain evidence="2">subsp. malaccensis</strain>
    </source>
</reference>
<reference evidence="1" key="1">
    <citation type="submission" date="2021-03" db="EMBL/GenBank/DDBJ databases">
        <authorList>
            <consortium name="Genoscope - CEA"/>
            <person name="William W."/>
        </authorList>
    </citation>
    <scope>NUCLEOTIDE SEQUENCE</scope>
    <source>
        <strain evidence="1">Doubled-haploid Pahang</strain>
    </source>
</reference>
<proteinExistence type="predicted"/>
<organism evidence="2 3">
    <name type="scientific">Musa acuminata subsp. malaccensis</name>
    <name type="common">Wild banana</name>
    <name type="synonym">Musa malaccensis</name>
    <dbReference type="NCBI Taxonomy" id="214687"/>
    <lineage>
        <taxon>Eukaryota</taxon>
        <taxon>Viridiplantae</taxon>
        <taxon>Streptophyta</taxon>
        <taxon>Embryophyta</taxon>
        <taxon>Tracheophyta</taxon>
        <taxon>Spermatophyta</taxon>
        <taxon>Magnoliopsida</taxon>
        <taxon>Liliopsida</taxon>
        <taxon>Zingiberales</taxon>
        <taxon>Musaceae</taxon>
        <taxon>Musa</taxon>
    </lineage>
</organism>
<keyword evidence="3" id="KW-1185">Reference proteome</keyword>
<dbReference type="InParanoid" id="A0A804HYT7"/>
<accession>A0A804HYT7</accession>
<dbReference type="EnsemblPlants" id="Ma02_t03370.1">
    <property type="protein sequence ID" value="Ma02_p03370.1"/>
    <property type="gene ID" value="Ma02_g03370"/>
</dbReference>
<dbReference type="AlphaFoldDB" id="A0A804HYT7"/>
<dbReference type="Gramene" id="Ma02_t03370.1">
    <property type="protein sequence ID" value="Ma02_p03370.1"/>
    <property type="gene ID" value="Ma02_g03370"/>
</dbReference>
<evidence type="ECO:0000313" key="3">
    <source>
        <dbReference type="Proteomes" id="UP000012960"/>
    </source>
</evidence>
<evidence type="ECO:0000313" key="2">
    <source>
        <dbReference type="EnsemblPlants" id="Ma02_p03370.1"/>
    </source>
</evidence>
<protein>
    <submittedName>
        <fullName evidence="1">(wild Malaysian banana) hypothetical protein</fullName>
    </submittedName>
</protein>
<evidence type="ECO:0000313" key="1">
    <source>
        <dbReference type="EMBL" id="CAG1860972.1"/>
    </source>
</evidence>
<name>A0A804HYT7_MUSAM</name>